<reference evidence="2" key="1">
    <citation type="submission" date="2022-01" db="EMBL/GenBank/DDBJ databases">
        <title>Genome Sequence Resource for Two Populations of Ditylenchus destructor, the Migratory Endoparasitic Phytonematode.</title>
        <authorList>
            <person name="Zhang H."/>
            <person name="Lin R."/>
            <person name="Xie B."/>
        </authorList>
    </citation>
    <scope>NUCLEOTIDE SEQUENCE</scope>
    <source>
        <strain evidence="2">BazhouSP</strain>
    </source>
</reference>
<protein>
    <submittedName>
        <fullName evidence="2">Moulting cycle domain-containing protein</fullName>
    </submittedName>
</protein>
<evidence type="ECO:0000313" key="3">
    <source>
        <dbReference type="Proteomes" id="UP001201812"/>
    </source>
</evidence>
<feature type="transmembrane region" description="Helical" evidence="1">
    <location>
        <begin position="571"/>
        <end position="592"/>
    </location>
</feature>
<comment type="caution">
    <text evidence="2">The sequence shown here is derived from an EMBL/GenBank/DDBJ whole genome shotgun (WGS) entry which is preliminary data.</text>
</comment>
<feature type="transmembrane region" description="Helical" evidence="1">
    <location>
        <begin position="537"/>
        <end position="559"/>
    </location>
</feature>
<keyword evidence="3" id="KW-1185">Reference proteome</keyword>
<evidence type="ECO:0000313" key="2">
    <source>
        <dbReference type="EMBL" id="KAI1704489.1"/>
    </source>
</evidence>
<keyword evidence="1" id="KW-1133">Transmembrane helix</keyword>
<proteinExistence type="predicted"/>
<organism evidence="2 3">
    <name type="scientific">Ditylenchus destructor</name>
    <dbReference type="NCBI Taxonomy" id="166010"/>
    <lineage>
        <taxon>Eukaryota</taxon>
        <taxon>Metazoa</taxon>
        <taxon>Ecdysozoa</taxon>
        <taxon>Nematoda</taxon>
        <taxon>Chromadorea</taxon>
        <taxon>Rhabditida</taxon>
        <taxon>Tylenchina</taxon>
        <taxon>Tylenchomorpha</taxon>
        <taxon>Sphaerularioidea</taxon>
        <taxon>Anguinidae</taxon>
        <taxon>Anguininae</taxon>
        <taxon>Ditylenchus</taxon>
    </lineage>
</organism>
<dbReference type="Proteomes" id="UP001201812">
    <property type="component" value="Unassembled WGS sequence"/>
</dbReference>
<accession>A0AAD4MXH5</accession>
<name>A0AAD4MXH5_9BILA</name>
<feature type="transmembrane region" description="Helical" evidence="1">
    <location>
        <begin position="482"/>
        <end position="503"/>
    </location>
</feature>
<dbReference type="AlphaFoldDB" id="A0AAD4MXH5"/>
<dbReference type="Pfam" id="PF04870">
    <property type="entry name" value="Moulting_cycle"/>
    <property type="match status" value="1"/>
</dbReference>
<dbReference type="EMBL" id="JAKKPZ010000067">
    <property type="protein sequence ID" value="KAI1704489.1"/>
    <property type="molecule type" value="Genomic_DNA"/>
</dbReference>
<feature type="transmembrane region" description="Helical" evidence="1">
    <location>
        <begin position="612"/>
        <end position="633"/>
    </location>
</feature>
<dbReference type="PANTHER" id="PTHR21523">
    <property type="match status" value="1"/>
</dbReference>
<dbReference type="PANTHER" id="PTHR21523:SF37">
    <property type="entry name" value="MLT-TEN (MLT-10) RELATED"/>
    <property type="match status" value="1"/>
</dbReference>
<gene>
    <name evidence="2" type="ORF">DdX_14253</name>
</gene>
<feature type="transmembrane region" description="Helical" evidence="1">
    <location>
        <begin position="512"/>
        <end position="531"/>
    </location>
</feature>
<sequence>MQLLQHWVDTMLGNFIATFADRRFLKSKPHHVIEEFGDCNKKAINVPMQAKCLSRLIKNELTGRKYLNQLRLEKYRKLEIQKSFQKRQPKRAYGFHSRLKDVVTRNDYELMSPTKSEMLPLGKVAHALLKSVLAAKNKTHTQPWQETVERIGNIARRRKETQKRLEDESLENMDQFVYRGMRSRGMIKENLETVINDPAKLKRWITKKRSEKSKEPMQKVIGLLRQGLKIGYSLAGKNSSDVDDKTLKLVSPRFLSVVPEDEERKNETMEFLSPSLFSLHDKGKGIENLTSLPNLIKGFSQQDQQKWMDLIMEAAGVVDEVENIETSYKNPKTAEEMRRRYEIESRTKDGTPLYFTRENVTKMFGSFEDRKIETFMNLHKSFSKEQVKELNHTGFFMMTREQLRMLYGSQSPYNNSEALSRLSNFHNSSHMEEHIINDVHRMAQLQSFQIRQKDIVLSPTFFTWLTLVSDVISQPIVLSPIVFSPIVLSPVVLGPLVLSPLLFSPVVLSPRILAPSVLAPLGFSPLILSPIVLHPIILSPGIFVPIVLSPMVLSPFILSPQVFTPFILSPWVLNPIILSPCVGCPLVLNPYVLSPLIWSPQALGGLILSPYVLSPVVQSALVFFTIVLSPSWLS</sequence>
<keyword evidence="1" id="KW-0472">Membrane</keyword>
<evidence type="ECO:0000256" key="1">
    <source>
        <dbReference type="SAM" id="Phobius"/>
    </source>
</evidence>
<dbReference type="InterPro" id="IPR006954">
    <property type="entry name" value="Mlt-10-like"/>
</dbReference>
<keyword evidence="1" id="KW-0812">Transmembrane</keyword>